<comment type="caution">
    <text evidence="1">The sequence shown here is derived from an EMBL/GenBank/DDBJ whole genome shotgun (WGS) entry which is preliminary data.</text>
</comment>
<dbReference type="RefSeq" id="WP_145229152.1">
    <property type="nucleotide sequence ID" value="NZ_VIVQ01000002.1"/>
</dbReference>
<gene>
    <name evidence="1" type="ORF">BKA23_2646</name>
</gene>
<organism evidence="1 2">
    <name type="scientific">Rudaeicoccus suwonensis</name>
    <dbReference type="NCBI Taxonomy" id="657409"/>
    <lineage>
        <taxon>Bacteria</taxon>
        <taxon>Bacillati</taxon>
        <taxon>Actinomycetota</taxon>
        <taxon>Actinomycetes</taxon>
        <taxon>Micrococcales</taxon>
        <taxon>Dermacoccaceae</taxon>
        <taxon>Rudaeicoccus</taxon>
    </lineage>
</organism>
<dbReference type="OrthoDB" id="3579809at2"/>
<reference evidence="1 2" key="1">
    <citation type="submission" date="2019-06" db="EMBL/GenBank/DDBJ databases">
        <title>Sequencing the genomes of 1000 actinobacteria strains.</title>
        <authorList>
            <person name="Klenk H.-P."/>
        </authorList>
    </citation>
    <scope>NUCLEOTIDE SEQUENCE [LARGE SCALE GENOMIC DNA]</scope>
    <source>
        <strain evidence="1 2">DSM 19560</strain>
    </source>
</reference>
<dbReference type="Proteomes" id="UP000318297">
    <property type="component" value="Unassembled WGS sequence"/>
</dbReference>
<protein>
    <submittedName>
        <fullName evidence="1">Uncharacterized protein</fullName>
    </submittedName>
</protein>
<evidence type="ECO:0000313" key="2">
    <source>
        <dbReference type="Proteomes" id="UP000318297"/>
    </source>
</evidence>
<evidence type="ECO:0000313" key="1">
    <source>
        <dbReference type="EMBL" id="TWE10290.1"/>
    </source>
</evidence>
<keyword evidence="2" id="KW-1185">Reference proteome</keyword>
<name>A0A561E3Y2_9MICO</name>
<dbReference type="EMBL" id="VIVQ01000002">
    <property type="protein sequence ID" value="TWE10290.1"/>
    <property type="molecule type" value="Genomic_DNA"/>
</dbReference>
<accession>A0A561E3Y2</accession>
<sequence length="197" mass="21567">MSWTDATGRHEGHVKMLFADDKLGGGTYSAAGLSVDGPDGRTILDPDGRPLESRPEAAVIGWRVACNHSSATHPGQASWESPVETWISPITWRRVYSPIEEDIFERRIYAPLVDDGSVFIGDQEDHVWRAIHNEWAAHLEPENHDLAIRNTIAAIANAQQQLTLDVSAARAVGLSWAAIGRAAGMTRQAARDRWGAP</sequence>
<proteinExistence type="predicted"/>
<dbReference type="AlphaFoldDB" id="A0A561E3Y2"/>